<dbReference type="InterPro" id="IPR032623">
    <property type="entry name" value="FecR_N"/>
</dbReference>
<dbReference type="Pfam" id="PF16220">
    <property type="entry name" value="DUF4880"/>
    <property type="match status" value="1"/>
</dbReference>
<name>A0A1H9YMD1_9PROT</name>
<dbReference type="EMBL" id="FOIA01000002">
    <property type="protein sequence ID" value="SES70122.1"/>
    <property type="molecule type" value="Genomic_DNA"/>
</dbReference>
<feature type="domain" description="FecR protein" evidence="2">
    <location>
        <begin position="104"/>
        <end position="196"/>
    </location>
</feature>
<evidence type="ECO:0000313" key="5">
    <source>
        <dbReference type="Proteomes" id="UP000199345"/>
    </source>
</evidence>
<evidence type="ECO:0000256" key="1">
    <source>
        <dbReference type="SAM" id="Phobius"/>
    </source>
</evidence>
<keyword evidence="1" id="KW-0472">Membrane</keyword>
<dbReference type="OrthoDB" id="1100567at2"/>
<protein>
    <submittedName>
        <fullName evidence="4">FecR family protein</fullName>
    </submittedName>
</protein>
<accession>A0A1H9YMD1</accession>
<reference evidence="5" key="1">
    <citation type="submission" date="2016-10" db="EMBL/GenBank/DDBJ databases">
        <authorList>
            <person name="Varghese N."/>
            <person name="Submissions S."/>
        </authorList>
    </citation>
    <scope>NUCLEOTIDE SEQUENCE [LARGE SCALE GENOMIC DNA]</scope>
    <source>
        <strain evidence="5">Nm71</strain>
    </source>
</reference>
<dbReference type="Gene3D" id="2.60.120.1440">
    <property type="match status" value="1"/>
</dbReference>
<keyword evidence="5" id="KW-1185">Reference proteome</keyword>
<keyword evidence="1" id="KW-1133">Transmembrane helix</keyword>
<evidence type="ECO:0000259" key="2">
    <source>
        <dbReference type="Pfam" id="PF04773"/>
    </source>
</evidence>
<dbReference type="PANTHER" id="PTHR30273:SF2">
    <property type="entry name" value="PROTEIN FECR"/>
    <property type="match status" value="1"/>
</dbReference>
<feature type="domain" description="FecR N-terminal" evidence="3">
    <location>
        <begin position="21"/>
        <end position="62"/>
    </location>
</feature>
<dbReference type="RefSeq" id="WP_090655491.1">
    <property type="nucleotide sequence ID" value="NZ_FOIA01000002.1"/>
</dbReference>
<dbReference type="AlphaFoldDB" id="A0A1H9YMD1"/>
<keyword evidence="1" id="KW-0812">Transmembrane</keyword>
<evidence type="ECO:0000313" key="4">
    <source>
        <dbReference type="EMBL" id="SES70122.1"/>
    </source>
</evidence>
<proteinExistence type="predicted"/>
<dbReference type="PANTHER" id="PTHR30273">
    <property type="entry name" value="PERIPLASMIC SIGNAL SENSOR AND SIGMA FACTOR ACTIVATOR FECR-RELATED"/>
    <property type="match status" value="1"/>
</dbReference>
<dbReference type="Gene3D" id="3.55.50.30">
    <property type="match status" value="1"/>
</dbReference>
<feature type="transmembrane region" description="Helical" evidence="1">
    <location>
        <begin position="80"/>
        <end position="99"/>
    </location>
</feature>
<gene>
    <name evidence="4" type="ORF">SAMN05216326_10270</name>
</gene>
<dbReference type="InterPro" id="IPR012373">
    <property type="entry name" value="Ferrdict_sens_TM"/>
</dbReference>
<dbReference type="InterPro" id="IPR006860">
    <property type="entry name" value="FecR"/>
</dbReference>
<dbReference type="Proteomes" id="UP000199345">
    <property type="component" value="Unassembled WGS sequence"/>
</dbReference>
<dbReference type="PIRSF" id="PIRSF018266">
    <property type="entry name" value="FecR"/>
    <property type="match status" value="1"/>
</dbReference>
<dbReference type="Pfam" id="PF04773">
    <property type="entry name" value="FecR"/>
    <property type="match status" value="1"/>
</dbReference>
<dbReference type="GO" id="GO:0016989">
    <property type="term" value="F:sigma factor antagonist activity"/>
    <property type="evidence" value="ECO:0007669"/>
    <property type="project" value="TreeGrafter"/>
</dbReference>
<evidence type="ECO:0000259" key="3">
    <source>
        <dbReference type="Pfam" id="PF16220"/>
    </source>
</evidence>
<organism evidence="4 5">
    <name type="scientific">Nitrosomonas marina</name>
    <dbReference type="NCBI Taxonomy" id="917"/>
    <lineage>
        <taxon>Bacteria</taxon>
        <taxon>Pseudomonadati</taxon>
        <taxon>Pseudomonadota</taxon>
        <taxon>Betaproteobacteria</taxon>
        <taxon>Nitrosomonadales</taxon>
        <taxon>Nitrosomonadaceae</taxon>
        <taxon>Nitrosomonas</taxon>
    </lineage>
</organism>
<sequence length="311" mass="35150">MPKPKFIDHTRHTQKDNSLTEEAAAWFLRMQQSNRSDSEQQALEAWLSQSEAHRAEYQQYVRLWHNLDHLEPKPRKKLRATVAGILVLLLIFGTFQWIFHIEEVIVTAVGEHERIVLADGTTIDINTNTKLRLALFGFTRTVTIEHGEVLFKTGSERLRAFTVNAGSGVIRHIGTEFNVFTEDGETTVAVLEGAVEISLEDQDNAKAIVNSGQQLSYSGQGLSDISRADSETATAWRKNRLIFRDTPLNEVVRQINRYHTRPVKLGEPQLHGHKVSGEFNTTDRDGLIIALKTLYGLNSSELDDMTVLYAK</sequence>